<reference evidence="1" key="1">
    <citation type="submission" date="2007-03" db="EMBL/GenBank/DDBJ databases">
        <title>Annotation of Culex pipiens quinquefasciatus.</title>
        <authorList>
            <consortium name="The Broad Institute Genome Sequencing Platform"/>
            <person name="Atkinson P.W."/>
            <person name="Hemingway J."/>
            <person name="Christensen B.M."/>
            <person name="Higgs S."/>
            <person name="Kodira C."/>
            <person name="Hannick L."/>
            <person name="Megy K."/>
            <person name="O'Leary S."/>
            <person name="Pearson M."/>
            <person name="Haas B.J."/>
            <person name="Mauceli E."/>
            <person name="Wortman J.R."/>
            <person name="Lee N.H."/>
            <person name="Guigo R."/>
            <person name="Stanke M."/>
            <person name="Alvarado L."/>
            <person name="Amedeo P."/>
            <person name="Antoine C.H."/>
            <person name="Arensburger P."/>
            <person name="Bidwell S.L."/>
            <person name="Crawford M."/>
            <person name="Camaro F."/>
            <person name="Devon K."/>
            <person name="Engels R."/>
            <person name="Hammond M."/>
            <person name="Howarth C."/>
            <person name="Koehrsen M."/>
            <person name="Lawson D."/>
            <person name="Montgomery P."/>
            <person name="Nene V."/>
            <person name="Nusbaum C."/>
            <person name="Puiu D."/>
            <person name="Romero-Severson J."/>
            <person name="Severson D.W."/>
            <person name="Shumway M."/>
            <person name="Sisk P."/>
            <person name="Stolte C."/>
            <person name="Zeng Q."/>
            <person name="Eisenstadt E."/>
            <person name="Fraser-Liggett C."/>
            <person name="Strausberg R."/>
            <person name="Galagan J."/>
            <person name="Birren B."/>
            <person name="Collins F.H."/>
        </authorList>
    </citation>
    <scope>NUCLEOTIDE SEQUENCE [LARGE SCALE GENOMIC DNA]</scope>
    <source>
        <strain evidence="1">JHB</strain>
    </source>
</reference>
<proteinExistence type="predicted"/>
<dbReference type="Proteomes" id="UP000002320">
    <property type="component" value="Unassembled WGS sequence"/>
</dbReference>
<dbReference type="EnsemblMetazoa" id="CPIJ011338-RA">
    <property type="protein sequence ID" value="CPIJ011338-PA"/>
    <property type="gene ID" value="CPIJ011338"/>
</dbReference>
<name>B0WVD5_CULQU</name>
<keyword evidence="3" id="KW-1185">Reference proteome</keyword>
<dbReference type="VEuPathDB" id="VectorBase:CPIJ011338"/>
<dbReference type="KEGG" id="cqu:CpipJ_CPIJ011338"/>
<protein>
    <submittedName>
        <fullName evidence="1 2">Uncharacterized protein</fullName>
    </submittedName>
</protein>
<evidence type="ECO:0000313" key="1">
    <source>
        <dbReference type="EMBL" id="EDS35536.1"/>
    </source>
</evidence>
<accession>B0WVD5</accession>
<evidence type="ECO:0000313" key="3">
    <source>
        <dbReference type="Proteomes" id="UP000002320"/>
    </source>
</evidence>
<organism>
    <name type="scientific">Culex quinquefasciatus</name>
    <name type="common">Southern house mosquito</name>
    <name type="synonym">Culex pungens</name>
    <dbReference type="NCBI Taxonomy" id="7176"/>
    <lineage>
        <taxon>Eukaryota</taxon>
        <taxon>Metazoa</taxon>
        <taxon>Ecdysozoa</taxon>
        <taxon>Arthropoda</taxon>
        <taxon>Hexapoda</taxon>
        <taxon>Insecta</taxon>
        <taxon>Pterygota</taxon>
        <taxon>Neoptera</taxon>
        <taxon>Endopterygota</taxon>
        <taxon>Diptera</taxon>
        <taxon>Nematocera</taxon>
        <taxon>Culicoidea</taxon>
        <taxon>Culicidae</taxon>
        <taxon>Culicinae</taxon>
        <taxon>Culicini</taxon>
        <taxon>Culex</taxon>
        <taxon>Culex</taxon>
    </lineage>
</organism>
<sequence>MLGARNNPDVYGPIVFRNWTSAYERIKSTIR</sequence>
<dbReference type="EMBL" id="DS232123">
    <property type="protein sequence ID" value="EDS35536.1"/>
    <property type="molecule type" value="Genomic_DNA"/>
</dbReference>
<reference evidence="2" key="2">
    <citation type="submission" date="2020-05" db="UniProtKB">
        <authorList>
            <consortium name="EnsemblMetazoa"/>
        </authorList>
    </citation>
    <scope>IDENTIFICATION</scope>
    <source>
        <strain evidence="2">JHB</strain>
    </source>
</reference>
<dbReference type="AlphaFoldDB" id="B0WVD5"/>
<evidence type="ECO:0000313" key="2">
    <source>
        <dbReference type="EnsemblMetazoa" id="CPIJ011338-PA"/>
    </source>
</evidence>
<dbReference type="InParanoid" id="B0WVD5"/>
<gene>
    <name evidence="2" type="primary">6043737</name>
    <name evidence="1" type="ORF">CpipJ_CPIJ011338</name>
</gene>
<dbReference type="HOGENOM" id="CLU_3399803_0_0_1"/>